<keyword evidence="2" id="KW-1185">Reference proteome</keyword>
<name>A0ABV0KCE1_9CYAN</name>
<dbReference type="RefSeq" id="WP_190707052.1">
    <property type="nucleotide sequence ID" value="NZ_JAMPKX010000013.1"/>
</dbReference>
<dbReference type="EMBL" id="JAMPKX010000013">
    <property type="protein sequence ID" value="MEP0949593.1"/>
    <property type="molecule type" value="Genomic_DNA"/>
</dbReference>
<protein>
    <recommendedName>
        <fullName evidence="3">DUF3299 domain-containing protein</fullName>
    </recommendedName>
</protein>
<comment type="caution">
    <text evidence="1">The sequence shown here is derived from an EMBL/GenBank/DDBJ whole genome shotgun (WGS) entry which is preliminary data.</text>
</comment>
<organism evidence="1 2">
    <name type="scientific">Leptolyngbya subtilissima DQ-A4</name>
    <dbReference type="NCBI Taxonomy" id="2933933"/>
    <lineage>
        <taxon>Bacteria</taxon>
        <taxon>Bacillati</taxon>
        <taxon>Cyanobacteriota</taxon>
        <taxon>Cyanophyceae</taxon>
        <taxon>Leptolyngbyales</taxon>
        <taxon>Leptolyngbyaceae</taxon>
        <taxon>Leptolyngbya group</taxon>
        <taxon>Leptolyngbya</taxon>
    </lineage>
</organism>
<evidence type="ECO:0000313" key="2">
    <source>
        <dbReference type="Proteomes" id="UP001482513"/>
    </source>
</evidence>
<reference evidence="1 2" key="1">
    <citation type="submission" date="2022-04" db="EMBL/GenBank/DDBJ databases">
        <title>Positive selection, recombination, and allopatry shape intraspecific diversity of widespread and dominant cyanobacteria.</title>
        <authorList>
            <person name="Wei J."/>
            <person name="Shu W."/>
            <person name="Hu C."/>
        </authorList>
    </citation>
    <scope>NUCLEOTIDE SEQUENCE [LARGE SCALE GENOMIC DNA]</scope>
    <source>
        <strain evidence="1 2">DQ-A4</strain>
    </source>
</reference>
<gene>
    <name evidence="1" type="ORF">NC992_22130</name>
</gene>
<dbReference type="Proteomes" id="UP001482513">
    <property type="component" value="Unassembled WGS sequence"/>
</dbReference>
<sequence>MKRVLRAKPLPVSLVMLVALAIWLWPRPSQMDWRLAQEVAPLPLLSQMMQDNLSPTFPVDPGQMQMCKVQVAGQRQPLYLVDSRVEGREMQPLCGAIGCAFFAYIPQNTDFQRVLATYLNPHVPPGRSLIEPTITVEHGLPRLVVNQLSAEGLQQYTLGFNGQAYEIQQIDTLAGS</sequence>
<proteinExistence type="predicted"/>
<evidence type="ECO:0008006" key="3">
    <source>
        <dbReference type="Google" id="ProtNLM"/>
    </source>
</evidence>
<evidence type="ECO:0000313" key="1">
    <source>
        <dbReference type="EMBL" id="MEP0949593.1"/>
    </source>
</evidence>
<accession>A0ABV0KCE1</accession>